<dbReference type="InterPro" id="IPR050237">
    <property type="entry name" value="ATP-dep_AMP-bd_enzyme"/>
</dbReference>
<dbReference type="Gene3D" id="3.30.300.30">
    <property type="match status" value="1"/>
</dbReference>
<evidence type="ECO:0000259" key="1">
    <source>
        <dbReference type="Pfam" id="PF00501"/>
    </source>
</evidence>
<name>A0A543IU92_9ACTN</name>
<dbReference type="Pfam" id="PF00501">
    <property type="entry name" value="AMP-binding"/>
    <property type="match status" value="1"/>
</dbReference>
<dbReference type="NCBIfam" id="NF005863">
    <property type="entry name" value="PRK07798.1"/>
    <property type="match status" value="1"/>
</dbReference>
<dbReference type="PROSITE" id="PS00455">
    <property type="entry name" value="AMP_BINDING"/>
    <property type="match status" value="1"/>
</dbReference>
<dbReference type="Gene3D" id="3.40.50.12780">
    <property type="entry name" value="N-terminal domain of ligase-like"/>
    <property type="match status" value="1"/>
</dbReference>
<organism evidence="3 4">
    <name type="scientific">Thermopolyspora flexuosa</name>
    <dbReference type="NCBI Taxonomy" id="103836"/>
    <lineage>
        <taxon>Bacteria</taxon>
        <taxon>Bacillati</taxon>
        <taxon>Actinomycetota</taxon>
        <taxon>Actinomycetes</taxon>
        <taxon>Streptosporangiales</taxon>
        <taxon>Streptosporangiaceae</taxon>
        <taxon>Thermopolyspora</taxon>
    </lineage>
</organism>
<dbReference type="EMBL" id="VFPQ01000001">
    <property type="protein sequence ID" value="TQM74136.1"/>
    <property type="molecule type" value="Genomic_DNA"/>
</dbReference>
<dbReference type="OrthoDB" id="3443462at2"/>
<reference evidence="3 4" key="1">
    <citation type="submission" date="2019-06" db="EMBL/GenBank/DDBJ databases">
        <title>Sequencing the genomes of 1000 actinobacteria strains.</title>
        <authorList>
            <person name="Klenk H.-P."/>
        </authorList>
    </citation>
    <scope>NUCLEOTIDE SEQUENCE [LARGE SCALE GENOMIC DNA]</scope>
    <source>
        <strain evidence="3 4">DSM 43186</strain>
    </source>
</reference>
<evidence type="ECO:0000313" key="4">
    <source>
        <dbReference type="Proteomes" id="UP000319213"/>
    </source>
</evidence>
<accession>A0A543IU92</accession>
<gene>
    <name evidence="3" type="ORF">FHX40_0799</name>
</gene>
<dbReference type="GO" id="GO:0016878">
    <property type="term" value="F:acid-thiol ligase activity"/>
    <property type="evidence" value="ECO:0007669"/>
    <property type="project" value="UniProtKB-ARBA"/>
</dbReference>
<feature type="domain" description="AMP-binding enzyme C-terminal" evidence="2">
    <location>
        <begin position="463"/>
        <end position="538"/>
    </location>
</feature>
<dbReference type="SUPFAM" id="SSF56801">
    <property type="entry name" value="Acetyl-CoA synthetase-like"/>
    <property type="match status" value="1"/>
</dbReference>
<protein>
    <submittedName>
        <fullName evidence="3">Fatty-acyl-CoA synthase</fullName>
    </submittedName>
</protein>
<dbReference type="AlphaFoldDB" id="A0A543IU92"/>
<dbReference type="Pfam" id="PF13193">
    <property type="entry name" value="AMP-binding_C"/>
    <property type="match status" value="1"/>
</dbReference>
<dbReference type="Proteomes" id="UP000319213">
    <property type="component" value="Unassembled WGS sequence"/>
</dbReference>
<dbReference type="InterPro" id="IPR042099">
    <property type="entry name" value="ANL_N_sf"/>
</dbReference>
<proteinExistence type="predicted"/>
<dbReference type="RefSeq" id="WP_142258351.1">
    <property type="nucleotide sequence ID" value="NZ_BMPV01000006.1"/>
</dbReference>
<evidence type="ECO:0000313" key="3">
    <source>
        <dbReference type="EMBL" id="TQM74136.1"/>
    </source>
</evidence>
<dbReference type="PANTHER" id="PTHR43767">
    <property type="entry name" value="LONG-CHAIN-FATTY-ACID--COA LIGASE"/>
    <property type="match status" value="1"/>
</dbReference>
<comment type="caution">
    <text evidence="3">The sequence shown here is derived from an EMBL/GenBank/DDBJ whole genome shotgun (WGS) entry which is preliminary data.</text>
</comment>
<dbReference type="InterPro" id="IPR045851">
    <property type="entry name" value="AMP-bd_C_sf"/>
</dbReference>
<dbReference type="PANTHER" id="PTHR43767:SF1">
    <property type="entry name" value="NONRIBOSOMAL PEPTIDE SYNTHASE PES1 (EUROFUNG)-RELATED"/>
    <property type="match status" value="1"/>
</dbReference>
<sequence length="559" mass="59903">MHDLMDEPVHEQGLADLWHLIADEIGDLTAVSCGDRSRTWREIEERAARFAGHLRAAGLAPGDRVAVGLRNSVEYIEVLFGLFKAGLTPVNLNVRYRPAELRHLLTDSGARGLVVGEAIVPAALEAAEGTDATAVRVAVADLAGHPPAEHLDGGFVRYEDALAAATPAPRERRSGDDHLILYTGGTTGMPKGTMWRQGDLIGVGDNEWRRRGFEPPKTLGEVRRMVAEHARSDRRPVIMPSSPLMHGTGMFGAFGALYVGAHVVLLAGASFSPKELWETVERRRVDEVVIVGDVQGGPMAEELDRAAAAGRPYDLSSLWQVRSSGMRWSAANKLALLRHADIRCMDVIASSEGGPYGVAITVRGEDPENARFMLPPNARLIDEDGNDVPPGSGRVGLLAAPGRMPVGYLGDPDKTAATFRVIDGVRYAVPGDRAILHEDGSLTLLGRASGVINSGGEKIAAEEVEHVLVDHPAVADAVVVGVPHPRWGQTPNAIVTLRDGATATEQELIDHVRAHLASYKKPSRVLFVDAIVRTAAGKADRRWATEYAVRAAQDAAATA</sequence>
<evidence type="ECO:0000259" key="2">
    <source>
        <dbReference type="Pfam" id="PF13193"/>
    </source>
</evidence>
<keyword evidence="4" id="KW-1185">Reference proteome</keyword>
<dbReference type="InterPro" id="IPR000873">
    <property type="entry name" value="AMP-dep_synth/lig_dom"/>
</dbReference>
<dbReference type="InterPro" id="IPR025110">
    <property type="entry name" value="AMP-bd_C"/>
</dbReference>
<feature type="domain" description="AMP-dependent synthetase/ligase" evidence="1">
    <location>
        <begin position="26"/>
        <end position="392"/>
    </location>
</feature>
<dbReference type="InterPro" id="IPR020845">
    <property type="entry name" value="AMP-binding_CS"/>
</dbReference>